<name>A0A5S4EQR4_9PROT</name>
<dbReference type="AlphaFoldDB" id="A0A5S4EQR4"/>
<evidence type="ECO:0000259" key="9">
    <source>
        <dbReference type="Pfam" id="PF02737"/>
    </source>
</evidence>
<evidence type="ECO:0000256" key="1">
    <source>
        <dbReference type="ARBA" id="ARBA00005005"/>
    </source>
</evidence>
<dbReference type="InterPro" id="IPR008927">
    <property type="entry name" value="6-PGluconate_DH-like_C_sf"/>
</dbReference>
<dbReference type="Pfam" id="PF00725">
    <property type="entry name" value="3HCDH"/>
    <property type="match status" value="1"/>
</dbReference>
<keyword evidence="2" id="KW-0276">Fatty acid metabolism</keyword>
<comment type="caution">
    <text evidence="10">The sequence shown here is derived from an EMBL/GenBank/DDBJ whole genome shotgun (WGS) entry which is preliminary data.</text>
</comment>
<protein>
    <submittedName>
        <fullName evidence="10">Enoyl-CoA hydratase</fullName>
    </submittedName>
</protein>
<evidence type="ECO:0000256" key="4">
    <source>
        <dbReference type="ARBA" id="ARBA00023002"/>
    </source>
</evidence>
<dbReference type="InterPro" id="IPR036291">
    <property type="entry name" value="NAD(P)-bd_dom_sf"/>
</dbReference>
<comment type="pathway">
    <text evidence="1">Lipid metabolism; fatty acid beta-oxidation.</text>
</comment>
<dbReference type="GO" id="GO:0006635">
    <property type="term" value="P:fatty acid beta-oxidation"/>
    <property type="evidence" value="ECO:0007669"/>
    <property type="project" value="UniProtKB-UniPathway"/>
</dbReference>
<dbReference type="Pfam" id="PF02737">
    <property type="entry name" value="3HCDH_N"/>
    <property type="match status" value="1"/>
</dbReference>
<dbReference type="GO" id="GO:0070403">
    <property type="term" value="F:NAD+ binding"/>
    <property type="evidence" value="ECO:0007669"/>
    <property type="project" value="InterPro"/>
</dbReference>
<dbReference type="PANTHER" id="PTHR48075:SF7">
    <property type="entry name" value="3-HYDROXYACYL-COA DEHYDROGENASE-RELATED"/>
    <property type="match status" value="1"/>
</dbReference>
<keyword evidence="6" id="KW-0443">Lipid metabolism</keyword>
<dbReference type="GO" id="GO:0003857">
    <property type="term" value="F:(3S)-3-hydroxyacyl-CoA dehydrogenase (NAD+) activity"/>
    <property type="evidence" value="ECO:0007669"/>
    <property type="project" value="UniProtKB-EC"/>
</dbReference>
<dbReference type="Proteomes" id="UP000306324">
    <property type="component" value="Unassembled WGS sequence"/>
</dbReference>
<dbReference type="Gene3D" id="1.10.1040.50">
    <property type="match status" value="1"/>
</dbReference>
<dbReference type="InterPro" id="IPR006176">
    <property type="entry name" value="3-OHacyl-CoA_DH_NAD-bd"/>
</dbReference>
<dbReference type="SUPFAM" id="SSF51735">
    <property type="entry name" value="NAD(P)-binding Rossmann-fold domains"/>
    <property type="match status" value="1"/>
</dbReference>
<evidence type="ECO:0000256" key="3">
    <source>
        <dbReference type="ARBA" id="ARBA00022963"/>
    </source>
</evidence>
<evidence type="ECO:0000259" key="8">
    <source>
        <dbReference type="Pfam" id="PF00725"/>
    </source>
</evidence>
<keyword evidence="11" id="KW-1185">Reference proteome</keyword>
<keyword evidence="4" id="KW-0560">Oxidoreductase</keyword>
<dbReference type="UniPathway" id="UPA00659"/>
<dbReference type="Gene3D" id="3.40.50.720">
    <property type="entry name" value="NAD(P)-binding Rossmann-like Domain"/>
    <property type="match status" value="1"/>
</dbReference>
<dbReference type="InterPro" id="IPR006108">
    <property type="entry name" value="3HC_DH_C"/>
</dbReference>
<feature type="domain" description="3-hydroxyacyl-CoA dehydrogenase NAD binding" evidence="9">
    <location>
        <begin position="27"/>
        <end position="209"/>
    </location>
</feature>
<feature type="domain" description="3-hydroxyacyl-CoA dehydrogenase C-terminal" evidence="8">
    <location>
        <begin position="213"/>
        <end position="311"/>
    </location>
</feature>
<dbReference type="CDD" id="cd06558">
    <property type="entry name" value="crotonase-like"/>
    <property type="match status" value="1"/>
</dbReference>
<reference evidence="10 11" key="1">
    <citation type="submission" date="2019-04" db="EMBL/GenBank/DDBJ databases">
        <title>A novel phosphate-accumulating bacterium identified in bioreactor for phosphate removal from wastewater.</title>
        <authorList>
            <person name="Kotlyarov R.Y."/>
            <person name="Beletsky A.V."/>
            <person name="Kallistova A.Y."/>
            <person name="Dorofeev A.G."/>
            <person name="Nikolaev Y.Y."/>
            <person name="Pimenov N.V."/>
            <person name="Ravin N.V."/>
            <person name="Mardanov A.V."/>
        </authorList>
    </citation>
    <scope>NUCLEOTIDE SEQUENCE [LARGE SCALE GENOMIC DNA]</scope>
    <source>
        <strain evidence="10 11">Bin19</strain>
    </source>
</reference>
<evidence type="ECO:0000313" key="10">
    <source>
        <dbReference type="EMBL" id="TMQ77771.1"/>
    </source>
</evidence>
<dbReference type="PANTHER" id="PTHR48075">
    <property type="entry name" value="3-HYDROXYACYL-COA DEHYDROGENASE FAMILY PROTEIN"/>
    <property type="match status" value="1"/>
</dbReference>
<dbReference type="InterPro" id="IPR029045">
    <property type="entry name" value="ClpP/crotonase-like_dom_sf"/>
</dbReference>
<dbReference type="InterPro" id="IPR001753">
    <property type="entry name" value="Enoyl-CoA_hydra/iso"/>
</dbReference>
<comment type="catalytic activity">
    <reaction evidence="7">
        <text>a (3S)-3-hydroxyacyl-CoA + NAD(+) = a 3-oxoacyl-CoA + NADH + H(+)</text>
        <dbReference type="Rhea" id="RHEA:22432"/>
        <dbReference type="ChEBI" id="CHEBI:15378"/>
        <dbReference type="ChEBI" id="CHEBI:57318"/>
        <dbReference type="ChEBI" id="CHEBI:57540"/>
        <dbReference type="ChEBI" id="CHEBI:57945"/>
        <dbReference type="ChEBI" id="CHEBI:90726"/>
        <dbReference type="EC" id="1.1.1.35"/>
    </reaction>
</comment>
<evidence type="ECO:0000256" key="6">
    <source>
        <dbReference type="ARBA" id="ARBA00023098"/>
    </source>
</evidence>
<keyword evidence="3" id="KW-0442">Lipid degradation</keyword>
<evidence type="ECO:0000256" key="5">
    <source>
        <dbReference type="ARBA" id="ARBA00023027"/>
    </source>
</evidence>
<keyword evidence="5" id="KW-0520">NAD</keyword>
<dbReference type="Pfam" id="PF00378">
    <property type="entry name" value="ECH_1"/>
    <property type="match status" value="1"/>
</dbReference>
<gene>
    <name evidence="10" type="ORF">ACCUM_2718</name>
</gene>
<dbReference type="SUPFAM" id="SSF48179">
    <property type="entry name" value="6-phosphogluconate dehydrogenase C-terminal domain-like"/>
    <property type="match status" value="2"/>
</dbReference>
<proteinExistence type="predicted"/>
<accession>A0A5S4EQR4</accession>
<dbReference type="SUPFAM" id="SSF52096">
    <property type="entry name" value="ClpP/crotonase"/>
    <property type="match status" value="1"/>
</dbReference>
<sequence>MRDIPGEHQRPERPDKEDSLSNFIVRKAAVLGAGVMGAQIAAHFANAEVPVVLFDLPAREGDPNGIVRRAIDALKKLEPSPLATKDRVDYIDAANYSQHLDQLRDCDLIIEAIAERTEWKDDLYRQIAPFVSPAAIVASNTSGLSIKRLSEGLPEALRSRFCGIHFFNPPRYMPLVELISTNATNLALLDDLEGWLVSRLGKGIVRARDTPNFVANRVGVFSMLAVMHHTQRLGLGFDVVDSLTGPIIGRPKSATYRTADVVGLDTLAHVVKTMQDTLPTDPWHGYFGVPAWLTALIGQGALGQKTRCGIFRKDGRAIKVLDLTLQAYRDSAAHIDPSVLAILKNRDPAGKFAQLRASEQPQAQFLWAIFRDIFHYAAYHLADIADNARDLDFAMRWGFGWSEGPFESWQAAGWLAIAEAVRADINAGRAMSQAALPAWVFGRVAQEGVHGAQGSYSASADAYRPRSTLPVYQRQIFPEQLLGENTIAGSTVWENDGVRMWTLPQIDAGIAIVSVKTRNHTLGRDVIVGLQEAVARAEADYQGLVLWHEAPFAFGANLKEVTEAIAAGDFDLLERYVSEFQNASMCLKYAKVPVIAAVQGMALGGGCEFIMHATKRVIALESYIGLVEAGVGLIPAGGGCKEFAIRAAQQAARTAGNDPFEFIQPVFMTIAMATVSKSGAQARELGFAVDTDRIVFNAHELLYVALREARALAEAGYYPRLSPRAIKVAGRTGIANCIMLLANMKEGGMISAHDYAVAKAAATALCGGDIETGSLVDEQWLLTVERKLFVELLKNPKTQQRIQHLLETGKPLRN</sequence>
<dbReference type="Gene3D" id="3.90.226.10">
    <property type="entry name" value="2-enoyl-CoA Hydratase, Chain A, domain 1"/>
    <property type="match status" value="1"/>
</dbReference>
<evidence type="ECO:0000313" key="11">
    <source>
        <dbReference type="Proteomes" id="UP000306324"/>
    </source>
</evidence>
<evidence type="ECO:0000256" key="7">
    <source>
        <dbReference type="ARBA" id="ARBA00049556"/>
    </source>
</evidence>
<dbReference type="EMBL" id="SWAD01000018">
    <property type="protein sequence ID" value="TMQ77771.1"/>
    <property type="molecule type" value="Genomic_DNA"/>
</dbReference>
<evidence type="ECO:0000256" key="2">
    <source>
        <dbReference type="ARBA" id="ARBA00022832"/>
    </source>
</evidence>
<organism evidence="10 11">
    <name type="scientific">Candidatus Accumulibacter phosphatis</name>
    <dbReference type="NCBI Taxonomy" id="327160"/>
    <lineage>
        <taxon>Bacteria</taxon>
        <taxon>Pseudomonadati</taxon>
        <taxon>Pseudomonadota</taxon>
        <taxon>Betaproteobacteria</taxon>
        <taxon>Candidatus Accumulibacter</taxon>
    </lineage>
</organism>